<gene>
    <name evidence="1" type="ORF">PENFLA_c064G04798</name>
</gene>
<accession>A0A1V6SGL1</accession>
<evidence type="ECO:0000313" key="2">
    <source>
        <dbReference type="Proteomes" id="UP000191342"/>
    </source>
</evidence>
<dbReference type="EMBL" id="MLQL01000064">
    <property type="protein sequence ID" value="OQE12723.1"/>
    <property type="molecule type" value="Genomic_DNA"/>
</dbReference>
<name>A0A1V6SGL1_9EURO</name>
<protein>
    <submittedName>
        <fullName evidence="1">Uncharacterized protein</fullName>
    </submittedName>
</protein>
<evidence type="ECO:0000313" key="1">
    <source>
        <dbReference type="EMBL" id="OQE12723.1"/>
    </source>
</evidence>
<reference evidence="2" key="1">
    <citation type="journal article" date="2017" name="Nat. Microbiol.">
        <title>Global analysis of biosynthetic gene clusters reveals vast potential of secondary metabolite production in Penicillium species.</title>
        <authorList>
            <person name="Nielsen J.C."/>
            <person name="Grijseels S."/>
            <person name="Prigent S."/>
            <person name="Ji B."/>
            <person name="Dainat J."/>
            <person name="Nielsen K.F."/>
            <person name="Frisvad J.C."/>
            <person name="Workman M."/>
            <person name="Nielsen J."/>
        </authorList>
    </citation>
    <scope>NUCLEOTIDE SEQUENCE [LARGE SCALE GENOMIC DNA]</scope>
    <source>
        <strain evidence="2">IBT 14082</strain>
    </source>
</reference>
<dbReference type="Proteomes" id="UP000191342">
    <property type="component" value="Unassembled WGS sequence"/>
</dbReference>
<comment type="caution">
    <text evidence="1">The sequence shown here is derived from an EMBL/GenBank/DDBJ whole genome shotgun (WGS) entry which is preliminary data.</text>
</comment>
<proteinExistence type="predicted"/>
<sequence>MKASQCKKHLH</sequence>
<keyword evidence="2" id="KW-1185">Reference proteome</keyword>
<organism evidence="1 2">
    <name type="scientific">Penicillium flavigenum</name>
    <dbReference type="NCBI Taxonomy" id="254877"/>
    <lineage>
        <taxon>Eukaryota</taxon>
        <taxon>Fungi</taxon>
        <taxon>Dikarya</taxon>
        <taxon>Ascomycota</taxon>
        <taxon>Pezizomycotina</taxon>
        <taxon>Eurotiomycetes</taxon>
        <taxon>Eurotiomycetidae</taxon>
        <taxon>Eurotiales</taxon>
        <taxon>Aspergillaceae</taxon>
        <taxon>Penicillium</taxon>
    </lineage>
</organism>